<dbReference type="AlphaFoldDB" id="A0AA41Q2R4"/>
<protein>
    <submittedName>
        <fullName evidence="2">Tetratricopeptide repeat protein</fullName>
    </submittedName>
</protein>
<evidence type="ECO:0000313" key="3">
    <source>
        <dbReference type="Proteomes" id="UP001165378"/>
    </source>
</evidence>
<feature type="compositionally biased region" description="Low complexity" evidence="1">
    <location>
        <begin position="231"/>
        <end position="246"/>
    </location>
</feature>
<feature type="compositionally biased region" description="Basic and acidic residues" evidence="1">
    <location>
        <begin position="251"/>
        <end position="261"/>
    </location>
</feature>
<evidence type="ECO:0000256" key="1">
    <source>
        <dbReference type="SAM" id="MobiDB-lite"/>
    </source>
</evidence>
<feature type="compositionally biased region" description="Basic and acidic residues" evidence="1">
    <location>
        <begin position="308"/>
        <end position="318"/>
    </location>
</feature>
<proteinExistence type="predicted"/>
<dbReference type="SUPFAM" id="SSF48452">
    <property type="entry name" value="TPR-like"/>
    <property type="match status" value="1"/>
</dbReference>
<keyword evidence="3" id="KW-1185">Reference proteome</keyword>
<name>A0AA41Q2R4_9ACTN</name>
<dbReference type="Pfam" id="PF13424">
    <property type="entry name" value="TPR_12"/>
    <property type="match status" value="1"/>
</dbReference>
<evidence type="ECO:0000313" key="2">
    <source>
        <dbReference type="EMBL" id="MCF2530479.1"/>
    </source>
</evidence>
<accession>A0AA41Q2R4</accession>
<dbReference type="InterPro" id="IPR011990">
    <property type="entry name" value="TPR-like_helical_dom_sf"/>
</dbReference>
<dbReference type="Proteomes" id="UP001165378">
    <property type="component" value="Unassembled WGS sequence"/>
</dbReference>
<feature type="region of interest" description="Disordered" evidence="1">
    <location>
        <begin position="219"/>
        <end position="338"/>
    </location>
</feature>
<comment type="caution">
    <text evidence="2">The sequence shown here is derived from an EMBL/GenBank/DDBJ whole genome shotgun (WGS) entry which is preliminary data.</text>
</comment>
<dbReference type="EMBL" id="JAKFHA010000016">
    <property type="protein sequence ID" value="MCF2530479.1"/>
    <property type="molecule type" value="Genomic_DNA"/>
</dbReference>
<reference evidence="2" key="1">
    <citation type="submission" date="2022-01" db="EMBL/GenBank/DDBJ databases">
        <title>Genome-Based Taxonomic Classification of the Phylum Actinobacteria.</title>
        <authorList>
            <person name="Gao Y."/>
        </authorList>
    </citation>
    <scope>NUCLEOTIDE SEQUENCE</scope>
    <source>
        <strain evidence="2">KLBMP 8922</strain>
    </source>
</reference>
<organism evidence="2 3">
    <name type="scientific">Yinghuangia soli</name>
    <dbReference type="NCBI Taxonomy" id="2908204"/>
    <lineage>
        <taxon>Bacteria</taxon>
        <taxon>Bacillati</taxon>
        <taxon>Actinomycetota</taxon>
        <taxon>Actinomycetes</taxon>
        <taxon>Kitasatosporales</taxon>
        <taxon>Streptomycetaceae</taxon>
        <taxon>Yinghuangia</taxon>
    </lineage>
</organism>
<gene>
    <name evidence="2" type="ORF">LZ495_25115</name>
</gene>
<sequence length="338" mass="35343">MLHECVEAYRTLAARSPETYRAGLADALDEFAGRLAATGLVEEALALFDEAARLLTLADADVLAQVTTRQANLLARVGRVDEAIDRADSAVRLRRSSAEATPGPADDALAAALQSFGLLLSGAKRHDEAVESLEEAVSLRARRVRMEPALARRPEVAVTYAVYGLVLISADRPADAVPPLAAALGVGTALNLPQVVDMATDALVRAHAAEPVAVRSRWRAATGEDAPPWITGGTAAVRRAAARDTGSGARPAEHPSADDQPRPGQQARPIGRTDAAARNAPAQPPEGDAQASAAPPQAPAPRTAGRLTADRLAGDRPVRRPIPAVAPPPRRPRTDIDA</sequence>
<dbReference type="Gene3D" id="1.25.40.10">
    <property type="entry name" value="Tetratricopeptide repeat domain"/>
    <property type="match status" value="1"/>
</dbReference>